<dbReference type="Pfam" id="PF00225">
    <property type="entry name" value="Kinesin"/>
    <property type="match status" value="1"/>
</dbReference>
<evidence type="ECO:0000256" key="9">
    <source>
        <dbReference type="PROSITE-ProRule" id="PRU00283"/>
    </source>
</evidence>
<dbReference type="GO" id="GO:0007018">
    <property type="term" value="P:microtubule-based movement"/>
    <property type="evidence" value="ECO:0007669"/>
    <property type="project" value="InterPro"/>
</dbReference>
<dbReference type="GO" id="GO:0007019">
    <property type="term" value="P:microtubule depolymerization"/>
    <property type="evidence" value="ECO:0007669"/>
    <property type="project" value="TreeGrafter"/>
</dbReference>
<dbReference type="CDD" id="cd01367">
    <property type="entry name" value="KISc_KIF2_like"/>
    <property type="match status" value="1"/>
</dbReference>
<keyword evidence="6 9" id="KW-0505">Motor protein</keyword>
<protein>
    <recommendedName>
        <fullName evidence="10">Kinesin-like protein</fullName>
    </recommendedName>
</protein>
<reference evidence="13" key="2">
    <citation type="submission" date="2019-06" db="EMBL/GenBank/DDBJ databases">
        <title>Genomics analysis of Aphanomyces spp. identifies a new class of oomycete effector associated with host adaptation.</title>
        <authorList>
            <person name="Gaulin E."/>
        </authorList>
    </citation>
    <scope>NUCLEOTIDE SEQUENCE</scope>
    <source>
        <strain evidence="13">CBS 578.67</strain>
    </source>
</reference>
<feature type="region of interest" description="Disordered" evidence="11">
    <location>
        <begin position="67"/>
        <end position="368"/>
    </location>
</feature>
<dbReference type="PROSITE" id="PS50067">
    <property type="entry name" value="KINESIN_MOTOR_2"/>
    <property type="match status" value="1"/>
</dbReference>
<evidence type="ECO:0000259" key="12">
    <source>
        <dbReference type="PROSITE" id="PS50067"/>
    </source>
</evidence>
<feature type="domain" description="Kinesin motor" evidence="12">
    <location>
        <begin position="401"/>
        <end position="736"/>
    </location>
</feature>
<dbReference type="InterPro" id="IPR019821">
    <property type="entry name" value="Kinesin_motor_CS"/>
</dbReference>
<evidence type="ECO:0000256" key="6">
    <source>
        <dbReference type="ARBA" id="ARBA00023175"/>
    </source>
</evidence>
<dbReference type="GO" id="GO:0005524">
    <property type="term" value="F:ATP binding"/>
    <property type="evidence" value="ECO:0007669"/>
    <property type="project" value="UniProtKB-UniRule"/>
</dbReference>
<evidence type="ECO:0000256" key="10">
    <source>
        <dbReference type="RuleBase" id="RU000394"/>
    </source>
</evidence>
<feature type="compositionally biased region" description="Basic and acidic residues" evidence="11">
    <location>
        <begin position="307"/>
        <end position="319"/>
    </location>
</feature>
<dbReference type="Gene3D" id="3.40.850.10">
    <property type="entry name" value="Kinesin motor domain"/>
    <property type="match status" value="1"/>
</dbReference>
<dbReference type="InterPro" id="IPR036961">
    <property type="entry name" value="Kinesin_motor_dom_sf"/>
</dbReference>
<feature type="compositionally biased region" description="Pro residues" evidence="11">
    <location>
        <begin position="113"/>
        <end position="131"/>
    </location>
</feature>
<feature type="compositionally biased region" description="Basic and acidic residues" evidence="11">
    <location>
        <begin position="341"/>
        <end position="368"/>
    </location>
</feature>
<dbReference type="PANTHER" id="PTHR47971:SF8">
    <property type="entry name" value="KINESIN-LIKE PROTEIN"/>
    <property type="match status" value="1"/>
</dbReference>
<dbReference type="SUPFAM" id="SSF52540">
    <property type="entry name" value="P-loop containing nucleoside triphosphate hydrolases"/>
    <property type="match status" value="1"/>
</dbReference>
<dbReference type="InterPro" id="IPR027417">
    <property type="entry name" value="P-loop_NTPase"/>
</dbReference>
<sequence length="745" mass="81883">MEPQSDDGGGAPLLPIPDWMKAKARGVSTQNVNWQKPAVYHNALRLSQSSLHLKPPAKLLPLVDNNQQHHESNPQSAVDGEGQSVPSFSSPGSIRKSVSCPPPTHPLQLARPATPPPPLGFPQHPSRPPSSPSSSLVPIPSSLPTFMHETPAIDTGRCTMTPPPRTPPTIARSDEDGAVEDNSRLMPLRQSASDFGKSNKWRARALANPFAKRKPANNERPPSTPPSDPPARPLVVKKSAFRMQQPPTNQEDEPAMEPVAPPPPRMATGKVQHSPKQQRQAPMQETQPDDTQGEEKQQPSPPSSPRWDPERAPKPKEKQQQQPKRPKGGKSTFSVAAMAEIQRKRDERRALQAQEKQRKDDELKEHGDDRGYKFRRLIKAFRDGLKNAKQDAAPPSTSSAKLSVFVRKRPLSKKELSHKGYDVITCTRRTQLFCHEPKFKVDTSESLENHLFSFDGSVTVRCPYVLTTSSVFDDQADNTAVYQQSVGPLIPHLLDHNGIVTVFAYGQTGSGKTYTMKSVYRQAASDLFAQLPSVMTSSSPLTVGVSFYDIYKNGVCDLLNGRRKVQALEDNDGVVQLVGVTEVTITNDTMLTELVDKGEAARITSVNGVHDDSSRSHAILRVTLYGKGGTEAHGRLSMVDLAGSERACETQTDDKSTRMEGAEINKSLLALKECIRAMDVGAKHLPFRQSKLTQILRDSFMCETSRTVMIATVSPCSEHSNHTLNTLRYADRLKEINGRDGGGDA</sequence>
<evidence type="ECO:0000256" key="11">
    <source>
        <dbReference type="SAM" id="MobiDB-lite"/>
    </source>
</evidence>
<dbReference type="EMBL" id="VJMH01000215">
    <property type="protein sequence ID" value="KAF0717779.1"/>
    <property type="molecule type" value="Genomic_DNA"/>
</dbReference>
<keyword evidence="7" id="KW-0206">Cytoskeleton</keyword>
<evidence type="ECO:0000313" key="14">
    <source>
        <dbReference type="EMBL" id="VFT79299.1"/>
    </source>
</evidence>
<keyword evidence="15" id="KW-1185">Reference proteome</keyword>
<dbReference type="FunFam" id="3.40.850.10:FF:000012">
    <property type="entry name" value="Kinesin-like protein"/>
    <property type="match status" value="1"/>
</dbReference>
<dbReference type="PROSITE" id="PS00411">
    <property type="entry name" value="KINESIN_MOTOR_1"/>
    <property type="match status" value="1"/>
</dbReference>
<keyword evidence="5 9" id="KW-0067">ATP-binding</keyword>
<proteinExistence type="inferred from homology"/>
<evidence type="ECO:0000256" key="4">
    <source>
        <dbReference type="ARBA" id="ARBA00022741"/>
    </source>
</evidence>
<dbReference type="EMBL" id="CAADRA010000215">
    <property type="protein sequence ID" value="VFT79299.1"/>
    <property type="molecule type" value="Genomic_DNA"/>
</dbReference>
<evidence type="ECO:0000313" key="15">
    <source>
        <dbReference type="Proteomes" id="UP000332933"/>
    </source>
</evidence>
<feature type="compositionally biased region" description="Low complexity" evidence="11">
    <location>
        <begin position="132"/>
        <end position="144"/>
    </location>
</feature>
<comment type="subcellular location">
    <subcellularLocation>
        <location evidence="1">Cytoplasm</location>
        <location evidence="1">Cytoskeleton</location>
    </subcellularLocation>
</comment>
<reference evidence="14 15" key="1">
    <citation type="submission" date="2019-03" db="EMBL/GenBank/DDBJ databases">
        <authorList>
            <person name="Gaulin E."/>
            <person name="Dumas B."/>
        </authorList>
    </citation>
    <scope>NUCLEOTIDE SEQUENCE [LARGE SCALE GENOMIC DNA]</scope>
    <source>
        <strain evidence="14">CBS 568.67</strain>
    </source>
</reference>
<dbReference type="InterPro" id="IPR027640">
    <property type="entry name" value="Kinesin-like_fam"/>
</dbReference>
<accession>A0A485K6V5</accession>
<evidence type="ECO:0000256" key="7">
    <source>
        <dbReference type="ARBA" id="ARBA00023212"/>
    </source>
</evidence>
<evidence type="ECO:0000256" key="2">
    <source>
        <dbReference type="ARBA" id="ARBA00022490"/>
    </source>
</evidence>
<keyword evidence="3 10" id="KW-0493">Microtubule</keyword>
<dbReference type="PRINTS" id="PR00380">
    <property type="entry name" value="KINESINHEAVY"/>
</dbReference>
<dbReference type="GO" id="GO:0008017">
    <property type="term" value="F:microtubule binding"/>
    <property type="evidence" value="ECO:0007669"/>
    <property type="project" value="InterPro"/>
</dbReference>
<evidence type="ECO:0000256" key="1">
    <source>
        <dbReference type="ARBA" id="ARBA00004245"/>
    </source>
</evidence>
<evidence type="ECO:0000256" key="8">
    <source>
        <dbReference type="ARBA" id="ARBA00061030"/>
    </source>
</evidence>
<dbReference type="AlphaFoldDB" id="A0A485K6V5"/>
<dbReference type="GO" id="GO:0003777">
    <property type="term" value="F:microtubule motor activity"/>
    <property type="evidence" value="ECO:0007669"/>
    <property type="project" value="InterPro"/>
</dbReference>
<name>A0A485K6V5_9STRA</name>
<keyword evidence="4 9" id="KW-0547">Nucleotide-binding</keyword>
<dbReference type="Proteomes" id="UP000332933">
    <property type="component" value="Unassembled WGS sequence"/>
</dbReference>
<feature type="compositionally biased region" description="Pro residues" evidence="11">
    <location>
        <begin position="222"/>
        <end position="232"/>
    </location>
</feature>
<keyword evidence="2" id="KW-0963">Cytoplasm</keyword>
<evidence type="ECO:0000256" key="5">
    <source>
        <dbReference type="ARBA" id="ARBA00022840"/>
    </source>
</evidence>
<dbReference type="GO" id="GO:0005874">
    <property type="term" value="C:microtubule"/>
    <property type="evidence" value="ECO:0007669"/>
    <property type="project" value="UniProtKB-KW"/>
</dbReference>
<dbReference type="PANTHER" id="PTHR47971">
    <property type="entry name" value="KINESIN-RELATED PROTEIN 6"/>
    <property type="match status" value="1"/>
</dbReference>
<comment type="similarity">
    <text evidence="8">Belongs to the TRAFAC class myosin-kinesin ATPase superfamily. Kinesin family. KIN-13 subfamily.</text>
</comment>
<dbReference type="InterPro" id="IPR001752">
    <property type="entry name" value="Kinesin_motor_dom"/>
</dbReference>
<organism evidence="14 15">
    <name type="scientific">Aphanomyces stellatus</name>
    <dbReference type="NCBI Taxonomy" id="120398"/>
    <lineage>
        <taxon>Eukaryota</taxon>
        <taxon>Sar</taxon>
        <taxon>Stramenopiles</taxon>
        <taxon>Oomycota</taxon>
        <taxon>Saprolegniomycetes</taxon>
        <taxon>Saprolegniales</taxon>
        <taxon>Verrucalvaceae</taxon>
        <taxon>Aphanomyces</taxon>
    </lineage>
</organism>
<evidence type="ECO:0000313" key="13">
    <source>
        <dbReference type="EMBL" id="KAF0717779.1"/>
    </source>
</evidence>
<dbReference type="SMART" id="SM00129">
    <property type="entry name" value="KISc"/>
    <property type="match status" value="1"/>
</dbReference>
<gene>
    <name evidence="14" type="primary">Aste57867_2096</name>
    <name evidence="13" type="ORF">As57867_002091</name>
    <name evidence="14" type="ORF">ASTE57867_2096</name>
</gene>
<feature type="binding site" evidence="9">
    <location>
        <begin position="506"/>
        <end position="513"/>
    </location>
    <ligand>
        <name>ATP</name>
        <dbReference type="ChEBI" id="CHEBI:30616"/>
    </ligand>
</feature>
<evidence type="ECO:0000256" key="3">
    <source>
        <dbReference type="ARBA" id="ARBA00022701"/>
    </source>
</evidence>
<feature type="compositionally biased region" description="Polar residues" evidence="11">
    <location>
        <begin position="274"/>
        <end position="286"/>
    </location>
</feature>
<dbReference type="OrthoDB" id="3176171at2759"/>